<accession>A0A0D2CXX7</accession>
<dbReference type="AlphaFoldDB" id="A0A0D2CXX7"/>
<gene>
    <name evidence="2" type="ORF">PV06_11754</name>
</gene>
<name>A0A0D2CXX7_9EURO</name>
<dbReference type="Proteomes" id="UP000053342">
    <property type="component" value="Unassembled WGS sequence"/>
</dbReference>
<keyword evidence="3" id="KW-1185">Reference proteome</keyword>
<dbReference type="GeneID" id="27363828"/>
<dbReference type="RefSeq" id="XP_016256144.1">
    <property type="nucleotide sequence ID" value="XM_016413480.1"/>
</dbReference>
<feature type="region of interest" description="Disordered" evidence="1">
    <location>
        <begin position="1"/>
        <end position="61"/>
    </location>
</feature>
<sequence>MSASQNNNGGPSPPREQPKKEDDQAASATSAVNTGTGHQNNAASNTNGIADESQVTFTQEDIDKAEELDFNEDNALQLESLLRPNGGNSGN</sequence>
<evidence type="ECO:0000256" key="1">
    <source>
        <dbReference type="SAM" id="MobiDB-lite"/>
    </source>
</evidence>
<dbReference type="VEuPathDB" id="FungiDB:PV06_11754"/>
<evidence type="ECO:0000313" key="3">
    <source>
        <dbReference type="Proteomes" id="UP000053342"/>
    </source>
</evidence>
<dbReference type="HOGENOM" id="CLU_2427053_0_0_1"/>
<evidence type="ECO:0000313" key="2">
    <source>
        <dbReference type="EMBL" id="KIW35928.1"/>
    </source>
</evidence>
<protein>
    <submittedName>
        <fullName evidence="2">Uncharacterized protein</fullName>
    </submittedName>
</protein>
<feature type="compositionally biased region" description="Polar residues" evidence="1">
    <location>
        <begin position="26"/>
        <end position="59"/>
    </location>
</feature>
<organism evidence="2 3">
    <name type="scientific">Exophiala oligosperma</name>
    <dbReference type="NCBI Taxonomy" id="215243"/>
    <lineage>
        <taxon>Eukaryota</taxon>
        <taxon>Fungi</taxon>
        <taxon>Dikarya</taxon>
        <taxon>Ascomycota</taxon>
        <taxon>Pezizomycotina</taxon>
        <taxon>Eurotiomycetes</taxon>
        <taxon>Chaetothyriomycetidae</taxon>
        <taxon>Chaetothyriales</taxon>
        <taxon>Herpotrichiellaceae</taxon>
        <taxon>Exophiala</taxon>
    </lineage>
</organism>
<feature type="compositionally biased region" description="Polar residues" evidence="1">
    <location>
        <begin position="1"/>
        <end position="10"/>
    </location>
</feature>
<reference evidence="2 3" key="1">
    <citation type="submission" date="2015-01" db="EMBL/GenBank/DDBJ databases">
        <title>The Genome Sequence of Exophiala oligosperma CBS72588.</title>
        <authorList>
            <consortium name="The Broad Institute Genomics Platform"/>
            <person name="Cuomo C."/>
            <person name="de Hoog S."/>
            <person name="Gorbushina A."/>
            <person name="Stielow B."/>
            <person name="Teixiera M."/>
            <person name="Abouelleil A."/>
            <person name="Chapman S.B."/>
            <person name="Priest M."/>
            <person name="Young S.K."/>
            <person name="Wortman J."/>
            <person name="Nusbaum C."/>
            <person name="Birren B."/>
        </authorList>
    </citation>
    <scope>NUCLEOTIDE SEQUENCE [LARGE SCALE GENOMIC DNA]</scope>
    <source>
        <strain evidence="2 3">CBS 72588</strain>
    </source>
</reference>
<proteinExistence type="predicted"/>
<dbReference type="EMBL" id="KN847390">
    <property type="protein sequence ID" value="KIW35928.1"/>
    <property type="molecule type" value="Genomic_DNA"/>
</dbReference>